<dbReference type="Gene3D" id="3.60.40.10">
    <property type="entry name" value="PPM-type phosphatase domain"/>
    <property type="match status" value="1"/>
</dbReference>
<name>I1BPV7_RHIO9</name>
<evidence type="ECO:0000313" key="1">
    <source>
        <dbReference type="EMBL" id="EIE78237.1"/>
    </source>
</evidence>
<accession>I1BPV7</accession>
<organism evidence="1 2">
    <name type="scientific">Rhizopus delemar (strain RA 99-880 / ATCC MYA-4621 / FGSC 9543 / NRRL 43880)</name>
    <name type="common">Mucormycosis agent</name>
    <name type="synonym">Rhizopus arrhizus var. delemar</name>
    <dbReference type="NCBI Taxonomy" id="246409"/>
    <lineage>
        <taxon>Eukaryota</taxon>
        <taxon>Fungi</taxon>
        <taxon>Fungi incertae sedis</taxon>
        <taxon>Mucoromycota</taxon>
        <taxon>Mucoromycotina</taxon>
        <taxon>Mucoromycetes</taxon>
        <taxon>Mucorales</taxon>
        <taxon>Mucorineae</taxon>
        <taxon>Rhizopodaceae</taxon>
        <taxon>Rhizopus</taxon>
    </lineage>
</organism>
<dbReference type="SUPFAM" id="SSF81606">
    <property type="entry name" value="PP2C-like"/>
    <property type="match status" value="1"/>
</dbReference>
<keyword evidence="2" id="KW-1185">Reference proteome</keyword>
<dbReference type="EMBL" id="CH476733">
    <property type="protein sequence ID" value="EIE78237.1"/>
    <property type="molecule type" value="Genomic_DNA"/>
</dbReference>
<dbReference type="RefSeq" id="XP_067513633.1">
    <property type="nucleotide sequence ID" value="XM_067657532.1"/>
</dbReference>
<sequence>MKGMIKKSCMACHVCKGGEQCVGMEDAHTVITSYQSTGASLFAVFDGHGGMEK</sequence>
<dbReference type="AlphaFoldDB" id="I1BPV7"/>
<dbReference type="GO" id="GO:0043169">
    <property type="term" value="F:cation binding"/>
    <property type="evidence" value="ECO:0007669"/>
    <property type="project" value="InterPro"/>
</dbReference>
<gene>
    <name evidence="1" type="ORF">RO3G_02941</name>
</gene>
<dbReference type="Proteomes" id="UP000009138">
    <property type="component" value="Unassembled WGS sequence"/>
</dbReference>
<dbReference type="InterPro" id="IPR036457">
    <property type="entry name" value="PPM-type-like_dom_sf"/>
</dbReference>
<dbReference type="GeneID" id="93609913"/>
<reference evidence="1 2" key="1">
    <citation type="journal article" date="2009" name="PLoS Genet.">
        <title>Genomic analysis of the basal lineage fungus Rhizopus oryzae reveals a whole-genome duplication.</title>
        <authorList>
            <person name="Ma L.-J."/>
            <person name="Ibrahim A.S."/>
            <person name="Skory C."/>
            <person name="Grabherr M.G."/>
            <person name="Burger G."/>
            <person name="Butler M."/>
            <person name="Elias M."/>
            <person name="Idnurm A."/>
            <person name="Lang B.F."/>
            <person name="Sone T."/>
            <person name="Abe A."/>
            <person name="Calvo S.E."/>
            <person name="Corrochano L.M."/>
            <person name="Engels R."/>
            <person name="Fu J."/>
            <person name="Hansberg W."/>
            <person name="Kim J.-M."/>
            <person name="Kodira C.D."/>
            <person name="Koehrsen M.J."/>
            <person name="Liu B."/>
            <person name="Miranda-Saavedra D."/>
            <person name="O'Leary S."/>
            <person name="Ortiz-Castellanos L."/>
            <person name="Poulter R."/>
            <person name="Rodriguez-Romero J."/>
            <person name="Ruiz-Herrera J."/>
            <person name="Shen Y.-Q."/>
            <person name="Zeng Q."/>
            <person name="Galagan J."/>
            <person name="Birren B.W."/>
            <person name="Cuomo C.A."/>
            <person name="Wickes B.L."/>
        </authorList>
    </citation>
    <scope>NUCLEOTIDE SEQUENCE [LARGE SCALE GENOMIC DNA]</scope>
    <source>
        <strain evidence="2">RA 99-880 / ATCC MYA-4621 / FGSC 9543 / NRRL 43880</strain>
    </source>
</reference>
<evidence type="ECO:0000313" key="2">
    <source>
        <dbReference type="Proteomes" id="UP000009138"/>
    </source>
</evidence>
<dbReference type="InterPro" id="IPR000222">
    <property type="entry name" value="PP2C_BS"/>
</dbReference>
<protein>
    <recommendedName>
        <fullName evidence="3">PPM-type phosphatase domain-containing protein</fullName>
    </recommendedName>
</protein>
<dbReference type="PROSITE" id="PS01032">
    <property type="entry name" value="PPM_1"/>
    <property type="match status" value="1"/>
</dbReference>
<dbReference type="InParanoid" id="I1BPV7"/>
<evidence type="ECO:0008006" key="3">
    <source>
        <dbReference type="Google" id="ProtNLM"/>
    </source>
</evidence>
<dbReference type="VEuPathDB" id="FungiDB:RO3G_02941"/>
<proteinExistence type="predicted"/>